<dbReference type="SUPFAM" id="SSF54160">
    <property type="entry name" value="Chromo domain-like"/>
    <property type="match status" value="1"/>
</dbReference>
<feature type="domain" description="Chromo" evidence="2">
    <location>
        <begin position="27"/>
        <end position="85"/>
    </location>
</feature>
<dbReference type="EMBL" id="KN822964">
    <property type="protein sequence ID" value="KIO31347.1"/>
    <property type="molecule type" value="Genomic_DNA"/>
</dbReference>
<reference evidence="4" key="2">
    <citation type="submission" date="2015-01" db="EMBL/GenBank/DDBJ databases">
        <title>Evolutionary Origins and Diversification of the Mycorrhizal Mutualists.</title>
        <authorList>
            <consortium name="DOE Joint Genome Institute"/>
            <consortium name="Mycorrhizal Genomics Consortium"/>
            <person name="Kohler A."/>
            <person name="Kuo A."/>
            <person name="Nagy L.G."/>
            <person name="Floudas D."/>
            <person name="Copeland A."/>
            <person name="Barry K.W."/>
            <person name="Cichocki N."/>
            <person name="Veneault-Fourrey C."/>
            <person name="LaButti K."/>
            <person name="Lindquist E.A."/>
            <person name="Lipzen A."/>
            <person name="Lundell T."/>
            <person name="Morin E."/>
            <person name="Murat C."/>
            <person name="Riley R."/>
            <person name="Ohm R."/>
            <person name="Sun H."/>
            <person name="Tunlid A."/>
            <person name="Henrissat B."/>
            <person name="Grigoriev I.V."/>
            <person name="Hibbett D.S."/>
            <person name="Martin F."/>
        </authorList>
    </citation>
    <scope>NUCLEOTIDE SEQUENCE [LARGE SCALE GENOMIC DNA]</scope>
    <source>
        <strain evidence="4">MUT 4182</strain>
    </source>
</reference>
<dbReference type="Gene3D" id="2.40.50.40">
    <property type="match status" value="1"/>
</dbReference>
<dbReference type="InterPro" id="IPR016197">
    <property type="entry name" value="Chromo-like_dom_sf"/>
</dbReference>
<evidence type="ECO:0000313" key="4">
    <source>
        <dbReference type="Proteomes" id="UP000054248"/>
    </source>
</evidence>
<dbReference type="OrthoDB" id="3647690at2759"/>
<feature type="region of interest" description="Disordered" evidence="1">
    <location>
        <begin position="1"/>
        <end position="27"/>
    </location>
</feature>
<dbReference type="GO" id="GO:0006338">
    <property type="term" value="P:chromatin remodeling"/>
    <property type="evidence" value="ECO:0007669"/>
    <property type="project" value="UniProtKB-ARBA"/>
</dbReference>
<dbReference type="STRING" id="1051891.A0A0C3MC95"/>
<proteinExistence type="predicted"/>
<name>A0A0C3MC95_9AGAM</name>
<evidence type="ECO:0000259" key="2">
    <source>
        <dbReference type="PROSITE" id="PS50013"/>
    </source>
</evidence>
<accession>A0A0C3MC95</accession>
<protein>
    <recommendedName>
        <fullName evidence="2">Chromo domain-containing protein</fullName>
    </recommendedName>
</protein>
<feature type="compositionally biased region" description="Polar residues" evidence="1">
    <location>
        <begin position="170"/>
        <end position="179"/>
    </location>
</feature>
<keyword evidence="4" id="KW-1185">Reference proteome</keyword>
<feature type="compositionally biased region" description="Basic and acidic residues" evidence="1">
    <location>
        <begin position="189"/>
        <end position="201"/>
    </location>
</feature>
<evidence type="ECO:0000256" key="1">
    <source>
        <dbReference type="SAM" id="MobiDB-lite"/>
    </source>
</evidence>
<sequence length="382" mass="41776">MLSEDDELGVSGSESDSVVAPDSQGYWPIERIIKEKGKKFLVKWKGSDPKTGKPWGNDWVNKTDCSKALIREWEEEKAAKKKKSKPKGSLTGRRKSTSTSLPPAPPAPSRKPTAPVKRRTSAVTASPVKVPSVVITDSDEDETDSDDEPLIGQSRRKKRKVEINGRSVAQHVTYTSNAKSKGKPSAKVTNERDTDSEKDDQPLAPAKLSNPVLSRPPFGPKSVQDKALWKRQSVGSLESPSHAIPKSSVKKPDPPKTTSKTTPLPKVKLKVASYDREASNKRKRDVDSSEDDEKEESEEDAAPGRNPPSGPRSAVKPTPIRRTEKEMLPAGASAEVPSGLKHYAHVEERLLHPITKANPVMDAVAALEVLFNVSQSSTRLRL</sequence>
<organism evidence="3 4">
    <name type="scientific">Tulasnella calospora MUT 4182</name>
    <dbReference type="NCBI Taxonomy" id="1051891"/>
    <lineage>
        <taxon>Eukaryota</taxon>
        <taxon>Fungi</taxon>
        <taxon>Dikarya</taxon>
        <taxon>Basidiomycota</taxon>
        <taxon>Agaricomycotina</taxon>
        <taxon>Agaricomycetes</taxon>
        <taxon>Cantharellales</taxon>
        <taxon>Tulasnellaceae</taxon>
        <taxon>Tulasnella</taxon>
    </lineage>
</organism>
<evidence type="ECO:0000313" key="3">
    <source>
        <dbReference type="EMBL" id="KIO31347.1"/>
    </source>
</evidence>
<feature type="compositionally biased region" description="Acidic residues" evidence="1">
    <location>
        <begin position="288"/>
        <end position="301"/>
    </location>
</feature>
<feature type="region of interest" description="Disordered" evidence="1">
    <location>
        <begin position="75"/>
        <end position="335"/>
    </location>
</feature>
<dbReference type="HOGENOM" id="CLU_723994_0_0_1"/>
<gene>
    <name evidence="3" type="ORF">M407DRAFT_19722</name>
</gene>
<dbReference type="AlphaFoldDB" id="A0A0C3MC95"/>
<reference evidence="3 4" key="1">
    <citation type="submission" date="2014-04" db="EMBL/GenBank/DDBJ databases">
        <authorList>
            <consortium name="DOE Joint Genome Institute"/>
            <person name="Kuo A."/>
            <person name="Girlanda M."/>
            <person name="Perotto S."/>
            <person name="Kohler A."/>
            <person name="Nagy L.G."/>
            <person name="Floudas D."/>
            <person name="Copeland A."/>
            <person name="Barry K.W."/>
            <person name="Cichocki N."/>
            <person name="Veneault-Fourrey C."/>
            <person name="LaButti K."/>
            <person name="Lindquist E.A."/>
            <person name="Lipzen A."/>
            <person name="Lundell T."/>
            <person name="Morin E."/>
            <person name="Murat C."/>
            <person name="Sun H."/>
            <person name="Tunlid A."/>
            <person name="Henrissat B."/>
            <person name="Grigoriev I.V."/>
            <person name="Hibbett D.S."/>
            <person name="Martin F."/>
            <person name="Nordberg H.P."/>
            <person name="Cantor M.N."/>
            <person name="Hua S.X."/>
        </authorList>
    </citation>
    <scope>NUCLEOTIDE SEQUENCE [LARGE SCALE GENOMIC DNA]</scope>
    <source>
        <strain evidence="3 4">MUT 4182</strain>
    </source>
</reference>
<feature type="compositionally biased region" description="Basic residues" evidence="1">
    <location>
        <begin position="79"/>
        <end position="96"/>
    </location>
</feature>
<feature type="compositionally biased region" description="Basic and acidic residues" evidence="1">
    <location>
        <begin position="273"/>
        <end position="287"/>
    </location>
</feature>
<dbReference type="Proteomes" id="UP000054248">
    <property type="component" value="Unassembled WGS sequence"/>
</dbReference>
<feature type="compositionally biased region" description="Acidic residues" evidence="1">
    <location>
        <begin position="137"/>
        <end position="149"/>
    </location>
</feature>
<feature type="compositionally biased region" description="Low complexity" evidence="1">
    <location>
        <begin position="256"/>
        <end position="266"/>
    </location>
</feature>
<dbReference type="PROSITE" id="PS50013">
    <property type="entry name" value="CHROMO_2"/>
    <property type="match status" value="1"/>
</dbReference>
<dbReference type="InterPro" id="IPR000953">
    <property type="entry name" value="Chromo/chromo_shadow_dom"/>
</dbReference>